<name>A0ACC2XXQ6_9TREE</name>
<dbReference type="Proteomes" id="UP001234202">
    <property type="component" value="Unassembled WGS sequence"/>
</dbReference>
<organism evidence="1 2">
    <name type="scientific">Naganishia onofrii</name>
    <dbReference type="NCBI Taxonomy" id="1851511"/>
    <lineage>
        <taxon>Eukaryota</taxon>
        <taxon>Fungi</taxon>
        <taxon>Dikarya</taxon>
        <taxon>Basidiomycota</taxon>
        <taxon>Agaricomycotina</taxon>
        <taxon>Tremellomycetes</taxon>
        <taxon>Filobasidiales</taxon>
        <taxon>Filobasidiaceae</taxon>
        <taxon>Naganishia</taxon>
    </lineage>
</organism>
<comment type="caution">
    <text evidence="1">The sequence shown here is derived from an EMBL/GenBank/DDBJ whole genome shotgun (WGS) entry which is preliminary data.</text>
</comment>
<protein>
    <submittedName>
        <fullName evidence="1">Uncharacterized protein</fullName>
    </submittedName>
</protein>
<gene>
    <name evidence="1" type="ORF">QFC24_000524</name>
</gene>
<dbReference type="EMBL" id="JASBWV010000001">
    <property type="protein sequence ID" value="KAJ9128232.1"/>
    <property type="molecule type" value="Genomic_DNA"/>
</dbReference>
<sequence>MPSHESQLAVVAIASAVFGYWVATGLRLPSSSKAESPNAKGIQPSAAASTATASEPPQQSKKKNKKKQKNVPVPAAAEEGEIDTGSDSEDDKDAVSQASLDQVKAGKWEECKLVLVVNQELGMTKGKIAAQCGHATLACYKTLLSQNPKLLSHWEQTGQAKVALKCTSTAELLKLQSEARALNLCARSIQDAGRTQIAAGSRTVLGIGPGPIKLVNQVTGHLKLL</sequence>
<reference evidence="1" key="1">
    <citation type="submission" date="2023-04" db="EMBL/GenBank/DDBJ databases">
        <title>Draft Genome sequencing of Naganishia species isolated from polar environments using Oxford Nanopore Technology.</title>
        <authorList>
            <person name="Leo P."/>
            <person name="Venkateswaran K."/>
        </authorList>
    </citation>
    <scope>NUCLEOTIDE SEQUENCE</scope>
    <source>
        <strain evidence="1">DBVPG 5303</strain>
    </source>
</reference>
<evidence type="ECO:0000313" key="1">
    <source>
        <dbReference type="EMBL" id="KAJ9128232.1"/>
    </source>
</evidence>
<evidence type="ECO:0000313" key="2">
    <source>
        <dbReference type="Proteomes" id="UP001234202"/>
    </source>
</evidence>
<proteinExistence type="predicted"/>
<keyword evidence="2" id="KW-1185">Reference proteome</keyword>
<accession>A0ACC2XXQ6</accession>